<sequence length="210" mass="23391">MDYSASHSMSLGSSALRQLPDYNGSQPLGLRISMSQCSSDYKQVSVCFSGNWSGGAQPKTTIYSTIEVERQVDEPKAEHPRPSRISGPVKTSSDSDTSSLKSSAWRYKEEDFKLRLQLLQDCLEWMQTCAVCVVQFRVQRPLTGLWPVPLASDPVPPPAAESLSACRRHLGLCLYCGESGHLAVVCLAKFCLYDSQLWLMGRAVFELYWI</sequence>
<organism evidence="1 2">
    <name type="scientific">Sphaerodactylus townsendi</name>
    <dbReference type="NCBI Taxonomy" id="933632"/>
    <lineage>
        <taxon>Eukaryota</taxon>
        <taxon>Metazoa</taxon>
        <taxon>Chordata</taxon>
        <taxon>Craniata</taxon>
        <taxon>Vertebrata</taxon>
        <taxon>Euteleostomi</taxon>
        <taxon>Lepidosauria</taxon>
        <taxon>Squamata</taxon>
        <taxon>Bifurcata</taxon>
        <taxon>Gekkota</taxon>
        <taxon>Sphaerodactylidae</taxon>
        <taxon>Sphaerodactylus</taxon>
    </lineage>
</organism>
<comment type="caution">
    <text evidence="1">The sequence shown here is derived from an EMBL/GenBank/DDBJ whole genome shotgun (WGS) entry which is preliminary data.</text>
</comment>
<gene>
    <name evidence="1" type="ORF">K3G42_028708</name>
</gene>
<reference evidence="1" key="1">
    <citation type="submission" date="2021-08" db="EMBL/GenBank/DDBJ databases">
        <title>The first chromosome-level gecko genome reveals the dynamic sex chromosomes of Neotropical dwarf geckos (Sphaerodactylidae: Sphaerodactylus).</title>
        <authorList>
            <person name="Pinto B.J."/>
            <person name="Keating S.E."/>
            <person name="Gamble T."/>
        </authorList>
    </citation>
    <scope>NUCLEOTIDE SEQUENCE</scope>
    <source>
        <strain evidence="1">TG3544</strain>
    </source>
</reference>
<dbReference type="Proteomes" id="UP000827872">
    <property type="component" value="Linkage Group LG01"/>
</dbReference>
<dbReference type="EMBL" id="CM037614">
    <property type="protein sequence ID" value="KAH8017359.1"/>
    <property type="molecule type" value="Genomic_DNA"/>
</dbReference>
<name>A0ACB8GCI4_9SAUR</name>
<keyword evidence="2" id="KW-1185">Reference proteome</keyword>
<protein>
    <submittedName>
        <fullName evidence="1">Uncharacterized protein</fullName>
    </submittedName>
</protein>
<evidence type="ECO:0000313" key="1">
    <source>
        <dbReference type="EMBL" id="KAH8017359.1"/>
    </source>
</evidence>
<proteinExistence type="predicted"/>
<evidence type="ECO:0000313" key="2">
    <source>
        <dbReference type="Proteomes" id="UP000827872"/>
    </source>
</evidence>
<accession>A0ACB8GCI4</accession>